<dbReference type="PANTHER" id="PTHR30461:SF2">
    <property type="entry name" value="SERINE RECOMBINASE PINE-RELATED"/>
    <property type="match status" value="1"/>
</dbReference>
<evidence type="ECO:0000256" key="1">
    <source>
        <dbReference type="ARBA" id="ARBA00023125"/>
    </source>
</evidence>
<dbReference type="GO" id="GO:0000150">
    <property type="term" value="F:DNA strand exchange activity"/>
    <property type="evidence" value="ECO:0007669"/>
    <property type="project" value="TreeGrafter"/>
</dbReference>
<dbReference type="InterPro" id="IPR050639">
    <property type="entry name" value="SSR_resolvase"/>
</dbReference>
<reference evidence="6 7" key="1">
    <citation type="journal article" date="2015" name="Nature">
        <title>rRNA introns, odd ribosomes, and small enigmatic genomes across a large radiation of phyla.</title>
        <authorList>
            <person name="Brown C.T."/>
            <person name="Hug L.A."/>
            <person name="Thomas B.C."/>
            <person name="Sharon I."/>
            <person name="Castelle C.J."/>
            <person name="Singh A."/>
            <person name="Wilkins M.J."/>
            <person name="Williams K.H."/>
            <person name="Banfield J.F."/>
        </authorList>
    </citation>
    <scope>NUCLEOTIDE SEQUENCE [LARGE SCALE GENOMIC DNA]</scope>
</reference>
<evidence type="ECO:0000256" key="3">
    <source>
        <dbReference type="SAM" id="Coils"/>
    </source>
</evidence>
<dbReference type="InterPro" id="IPR025827">
    <property type="entry name" value="Zn_ribbon_recom_dom"/>
</dbReference>
<protein>
    <submittedName>
        <fullName evidence="6">Site-specific recombinase</fullName>
    </submittedName>
</protein>
<keyword evidence="3" id="KW-0175">Coiled coil</keyword>
<proteinExistence type="predicted"/>
<dbReference type="PANTHER" id="PTHR30461">
    <property type="entry name" value="DNA-INVERTASE FROM LAMBDOID PROPHAGE"/>
    <property type="match status" value="1"/>
</dbReference>
<evidence type="ECO:0000256" key="2">
    <source>
        <dbReference type="ARBA" id="ARBA00023172"/>
    </source>
</evidence>
<dbReference type="Proteomes" id="UP000034749">
    <property type="component" value="Unassembled WGS sequence"/>
</dbReference>
<dbReference type="EMBL" id="LBZW01000014">
    <property type="protein sequence ID" value="KKR79229.1"/>
    <property type="molecule type" value="Genomic_DNA"/>
</dbReference>
<feature type="compositionally biased region" description="Low complexity" evidence="4">
    <location>
        <begin position="284"/>
        <end position="295"/>
    </location>
</feature>
<evidence type="ECO:0000256" key="4">
    <source>
        <dbReference type="SAM" id="MobiDB-lite"/>
    </source>
</evidence>
<comment type="caution">
    <text evidence="6">The sequence shown here is derived from an EMBL/GenBank/DDBJ whole genome shotgun (WGS) entry which is preliminary data.</text>
</comment>
<dbReference type="InterPro" id="IPR027417">
    <property type="entry name" value="P-loop_NTPase"/>
</dbReference>
<organism evidence="6 7">
    <name type="scientific">Candidatus Nomurabacteria bacterium GW2011_GWA2_40_9</name>
    <dbReference type="NCBI Taxonomy" id="1618734"/>
    <lineage>
        <taxon>Bacteria</taxon>
        <taxon>Candidatus Nomuraibacteriota</taxon>
    </lineage>
</organism>
<dbReference type="Gene3D" id="3.40.50.300">
    <property type="entry name" value="P-loop containing nucleotide triphosphate hydrolases"/>
    <property type="match status" value="1"/>
</dbReference>
<feature type="coiled-coil region" evidence="3">
    <location>
        <begin position="137"/>
        <end position="201"/>
    </location>
</feature>
<dbReference type="AlphaFoldDB" id="A0A0G0TQH0"/>
<evidence type="ECO:0000313" key="6">
    <source>
        <dbReference type="EMBL" id="KKR79229.1"/>
    </source>
</evidence>
<accession>A0A0G0TQH0</accession>
<sequence>MYAGYVEYKEWGISRRVGHHEPIISSDTFKQIEDKLNGKIKVYSRKDSSKDFPLRGFVLCSECLDPMTASWTTGGNGKKAKHPYYHCKNKGCIMKWKSIRRKLIEDEFEGILRSIKPKEKTLNLTKEILLDVWDKRLAEVDSVKKNHENNLDEVRAKIRMYLDRIGKTENETLIKTYEKEIEKLTNEEKILENQVQVMRGSKPEFGTALDLTFNFLKNPYVYWVKDDLKSKHLVLKLVFSDRLVYERGKGFGTAKLALPLRVFELNKLGNSDDVDPTGLEPATSSLQMRRSSQMS</sequence>
<dbReference type="Pfam" id="PF13408">
    <property type="entry name" value="Zn_ribbon_recom"/>
    <property type="match status" value="1"/>
</dbReference>
<dbReference type="GO" id="GO:0003677">
    <property type="term" value="F:DNA binding"/>
    <property type="evidence" value="ECO:0007669"/>
    <property type="project" value="UniProtKB-KW"/>
</dbReference>
<feature type="domain" description="Recombinase zinc beta ribbon" evidence="5">
    <location>
        <begin position="53"/>
        <end position="109"/>
    </location>
</feature>
<feature type="region of interest" description="Disordered" evidence="4">
    <location>
        <begin position="274"/>
        <end position="295"/>
    </location>
</feature>
<evidence type="ECO:0000313" key="7">
    <source>
        <dbReference type="Proteomes" id="UP000034749"/>
    </source>
</evidence>
<keyword evidence="1" id="KW-0238">DNA-binding</keyword>
<evidence type="ECO:0000259" key="5">
    <source>
        <dbReference type="Pfam" id="PF13408"/>
    </source>
</evidence>
<gene>
    <name evidence="6" type="ORF">UU24_C0014G0001</name>
</gene>
<keyword evidence="2" id="KW-0233">DNA recombination</keyword>
<name>A0A0G0TQH0_9BACT</name>